<dbReference type="HOGENOM" id="CLU_030707_1_0_5"/>
<evidence type="ECO:0000313" key="2">
    <source>
        <dbReference type="Proteomes" id="UP000009081"/>
    </source>
</evidence>
<geneLocation type="plasmid" evidence="1 2">
    <name>megaplasmid</name>
</geneLocation>
<dbReference type="AlphaFoldDB" id="C5B5Z5"/>
<dbReference type="InterPro" id="IPR029470">
    <property type="entry name" value="PDDEXK_4"/>
</dbReference>
<organism evidence="1 2">
    <name type="scientific">Methylorubrum extorquens (strain ATCC 14718 / DSM 1338 / JCM 2805 / NCIMB 9133 / AM1)</name>
    <name type="common">Methylobacterium extorquens</name>
    <dbReference type="NCBI Taxonomy" id="272630"/>
    <lineage>
        <taxon>Bacteria</taxon>
        <taxon>Pseudomonadati</taxon>
        <taxon>Pseudomonadota</taxon>
        <taxon>Alphaproteobacteria</taxon>
        <taxon>Hyphomicrobiales</taxon>
        <taxon>Methylobacteriaceae</taxon>
        <taxon>Methylorubrum</taxon>
    </lineage>
</organism>
<evidence type="ECO:0000313" key="1">
    <source>
        <dbReference type="EMBL" id="ACS43877.1"/>
    </source>
</evidence>
<dbReference type="RefSeq" id="WP_012754245.1">
    <property type="nucleotide sequence ID" value="NC_012811.1"/>
</dbReference>
<protein>
    <recommendedName>
        <fullName evidence="3">PD-(D/E)XK nuclease superfamily protein</fullName>
    </recommendedName>
</protein>
<name>C5B5Z5_METEA</name>
<keyword evidence="2" id="KW-1185">Reference proteome</keyword>
<accession>C5B5Z5</accession>
<gene>
    <name evidence="1" type="ordered locus">MexAM1_META2p1100</name>
</gene>
<dbReference type="Pfam" id="PF14281">
    <property type="entry name" value="PDDEXK_4"/>
    <property type="match status" value="1"/>
</dbReference>
<sequence length="408" mass="45570">MTQDAMTTDIEQKLADLVDDLDFQAIDRRMGRFNLFEAMGAVRGELRHSNFLAFLLSPSRNHGLGSEPLLRFLRLALGGLPPGLRPIRSLELLVGDLDGAVIHREWNNIDLLIEVKQLRLVVLVENKVGAKAGEGQLARYRGVVESRFPADRHLFVFLTPDGHAPDEDAYVAMNYADVARMIESLAQERTAETETGLILRHYVEMLRRHIVPDQELQDLARLLYERHKEAFDYVLKCRPEGGSLFQVAKSLVDGDPSFLMDRVGSTLLAFVPAEWGSAPNLNACDTTLWTRTGRSAVFEIKTYTSEAYAYRVSIALVVGPAPGEIREQLYQSARDRPDLFKGLVKPMGAKFATIYGRDLLSHAAGKLMDEEQRAAVIQEAWKTFQKDDLPSLTEAVLEIATAATSESD</sequence>
<evidence type="ECO:0008006" key="3">
    <source>
        <dbReference type="Google" id="ProtNLM"/>
    </source>
</evidence>
<dbReference type="OrthoDB" id="7596112at2"/>
<dbReference type="EMBL" id="CP001511">
    <property type="protein sequence ID" value="ACS43877.1"/>
    <property type="molecule type" value="Genomic_DNA"/>
</dbReference>
<dbReference type="Proteomes" id="UP000009081">
    <property type="component" value="Plasmid megaplasmid"/>
</dbReference>
<proteinExistence type="predicted"/>
<keyword evidence="1" id="KW-0614">Plasmid</keyword>
<reference evidence="1 2" key="1">
    <citation type="journal article" date="2009" name="PLoS ONE">
        <title>Methylobacterium genome sequences: a reference blueprint to investigate microbial metabolism of C1 compounds from natural and industrial sources.</title>
        <authorList>
            <person name="Vuilleumier S."/>
            <person name="Chistoserdova L."/>
            <person name="Lee M.-C."/>
            <person name="Bringel F."/>
            <person name="Lajus A."/>
            <person name="Zhou Y."/>
            <person name="Gourion B."/>
            <person name="Barbe V."/>
            <person name="Chang J."/>
            <person name="Cruveiller S."/>
            <person name="Dossat C."/>
            <person name="Gillett W."/>
            <person name="Gruffaz C."/>
            <person name="Haugen E."/>
            <person name="Hourcade E."/>
            <person name="Levy R."/>
            <person name="Mangenot S."/>
            <person name="Muller E."/>
            <person name="Nadalig T."/>
            <person name="Pagni M."/>
            <person name="Penny C."/>
            <person name="Peyraud R."/>
            <person name="Robinson D.G."/>
            <person name="Roche D."/>
            <person name="Rouy Z."/>
            <person name="Saenampechek C."/>
            <person name="Salvignol G."/>
            <person name="Vallenet D."/>
            <person name="Wu Z."/>
            <person name="Marx C.J."/>
            <person name="Vorholt J.A."/>
            <person name="Olson M.V."/>
            <person name="Kaul R."/>
            <person name="Weissenbach J."/>
            <person name="Medigue C."/>
            <person name="Lidstrom M.E."/>
        </authorList>
    </citation>
    <scope>NUCLEOTIDE SEQUENCE [LARGE SCALE GENOMIC DNA]</scope>
    <source>
        <strain evidence="2">ATCC 14718 / DSM 1338 / JCM 2805 / NCIMB 9133 / AM1</strain>
        <plasmid evidence="1">megaplasmid</plasmid>
    </source>
</reference>
<dbReference type="KEGG" id="mea:Mex_2p1100"/>